<protein>
    <submittedName>
        <fullName evidence="1">Uncharacterized protein</fullName>
    </submittedName>
</protein>
<dbReference type="AlphaFoldDB" id="X1AQZ7"/>
<reference evidence="1" key="1">
    <citation type="journal article" date="2014" name="Front. Microbiol.">
        <title>High frequency of phylogenetically diverse reductive dehalogenase-homologous genes in deep subseafloor sedimentary metagenomes.</title>
        <authorList>
            <person name="Kawai M."/>
            <person name="Futagami T."/>
            <person name="Toyoda A."/>
            <person name="Takaki Y."/>
            <person name="Nishi S."/>
            <person name="Hori S."/>
            <person name="Arai W."/>
            <person name="Tsubouchi T."/>
            <person name="Morono Y."/>
            <person name="Uchiyama I."/>
            <person name="Ito T."/>
            <person name="Fujiyama A."/>
            <person name="Inagaki F."/>
            <person name="Takami H."/>
        </authorList>
    </citation>
    <scope>NUCLEOTIDE SEQUENCE</scope>
    <source>
        <strain evidence="1">Expedition CK06-06</strain>
    </source>
</reference>
<dbReference type="EMBL" id="BART01018336">
    <property type="protein sequence ID" value="GAG74738.1"/>
    <property type="molecule type" value="Genomic_DNA"/>
</dbReference>
<name>X1AQZ7_9ZZZZ</name>
<comment type="caution">
    <text evidence="1">The sequence shown here is derived from an EMBL/GenBank/DDBJ whole genome shotgun (WGS) entry which is preliminary data.</text>
</comment>
<organism evidence="1">
    <name type="scientific">marine sediment metagenome</name>
    <dbReference type="NCBI Taxonomy" id="412755"/>
    <lineage>
        <taxon>unclassified sequences</taxon>
        <taxon>metagenomes</taxon>
        <taxon>ecological metagenomes</taxon>
    </lineage>
</organism>
<sequence length="73" mass="8269">MDMADNTCMYHVQSIEHPTGKTLPKKEMIRYAKEQLKINHTVHGLDKDIESADLSDPINAWAYLLNIGVGRTT</sequence>
<evidence type="ECO:0000313" key="1">
    <source>
        <dbReference type="EMBL" id="GAG74738.1"/>
    </source>
</evidence>
<proteinExistence type="predicted"/>
<accession>X1AQZ7</accession>
<gene>
    <name evidence="1" type="ORF">S01H4_34629</name>
</gene>
<feature type="non-terminal residue" evidence="1">
    <location>
        <position position="73"/>
    </location>
</feature>